<dbReference type="EC" id="2.4.1.258" evidence="3"/>
<protein>
    <recommendedName>
        <fullName evidence="3">dolichyl-P-Man:Man5GlcNAc2-PP-dolichol alpha-1,3-mannosyltransferase</fullName>
        <ecNumber evidence="3">2.4.1.258</ecNumber>
    </recommendedName>
</protein>
<comment type="catalytic activity">
    <reaction evidence="10">
        <text>an alpha-D-Man-(1-&gt;2)-alpha-D-Man-(1-&gt;2)-alpha-D-Man-(1-&gt;3)-[alpha-D-Man-(1-&gt;6)]-beta-D-Man-(1-&gt;4)-beta-D-GlcNAc-(1-&gt;4)-alpha-D-GlcNAc-diphospho-di-trans,poly-cis-dolichol + a di-trans,poly-cis-dolichyl beta-D-mannosyl phosphate = an alpha-D-Man-(1-&gt;2)-alpha-D-Man-(1-&gt;2)-alpha-D-Man-(1-&gt;3)-[alpha-D-Man-(1-&gt;3)-alpha-D-Man-(1-&gt;6)]-beta-D-Man-(1-&gt;4)-beta-D-GlcNAc-(1-&gt;4)-alpha-D-GlcNAc-diphospho-di-trans,poly-cis-dolichol + a di-trans,poly-cis-dolichyl phosphate + H(+)</text>
        <dbReference type="Rhea" id="RHEA:29527"/>
        <dbReference type="Rhea" id="RHEA-COMP:19498"/>
        <dbReference type="Rhea" id="RHEA-COMP:19501"/>
        <dbReference type="Rhea" id="RHEA-COMP:19516"/>
        <dbReference type="Rhea" id="RHEA-COMP:19517"/>
        <dbReference type="ChEBI" id="CHEBI:15378"/>
        <dbReference type="ChEBI" id="CHEBI:57683"/>
        <dbReference type="ChEBI" id="CHEBI:58211"/>
        <dbReference type="ChEBI" id="CHEBI:132515"/>
        <dbReference type="ChEBI" id="CHEBI:132516"/>
        <dbReference type="EC" id="2.4.1.258"/>
    </reaction>
    <physiologicalReaction direction="left-to-right" evidence="10">
        <dbReference type="Rhea" id="RHEA:29528"/>
    </physiologicalReaction>
</comment>
<dbReference type="GO" id="GO:0052925">
    <property type="term" value="F:dol-P-Man:Man(5)GlcNAc(2)-PP-Dol alpha-1,3-mannosyltransferase activity"/>
    <property type="evidence" value="ECO:0007669"/>
    <property type="project" value="UniProtKB-EC"/>
</dbReference>
<keyword evidence="6 12" id="KW-0812">Transmembrane</keyword>
<comment type="subcellular location">
    <subcellularLocation>
        <location evidence="1">Endoplasmic reticulum membrane</location>
        <topology evidence="1">Multi-pass membrane protein</topology>
    </subcellularLocation>
</comment>
<feature type="transmembrane region" description="Helical" evidence="12">
    <location>
        <begin position="454"/>
        <end position="474"/>
    </location>
</feature>
<evidence type="ECO:0000256" key="12">
    <source>
        <dbReference type="SAM" id="Phobius"/>
    </source>
</evidence>
<feature type="transmembrane region" description="Helical" evidence="12">
    <location>
        <begin position="166"/>
        <end position="189"/>
    </location>
</feature>
<evidence type="ECO:0000256" key="3">
    <source>
        <dbReference type="ARBA" id="ARBA00011964"/>
    </source>
</evidence>
<reference evidence="13" key="1">
    <citation type="submission" date="2022-01" db="EMBL/GenBank/DDBJ databases">
        <authorList>
            <person name="King R."/>
        </authorList>
    </citation>
    <scope>NUCLEOTIDE SEQUENCE</scope>
</reference>
<evidence type="ECO:0000256" key="5">
    <source>
        <dbReference type="ARBA" id="ARBA00022679"/>
    </source>
</evidence>
<name>A0A9P0DI79_PHACE</name>
<feature type="coiled-coil region" evidence="11">
    <location>
        <begin position="318"/>
        <end position="352"/>
    </location>
</feature>
<evidence type="ECO:0000313" key="14">
    <source>
        <dbReference type="Proteomes" id="UP001153737"/>
    </source>
</evidence>
<dbReference type="EMBL" id="OU896708">
    <property type="protein sequence ID" value="CAH1155510.1"/>
    <property type="molecule type" value="Genomic_DNA"/>
</dbReference>
<keyword evidence="5" id="KW-0808">Transferase</keyword>
<gene>
    <name evidence="13" type="ORF">PHAECO_LOCUS6187</name>
</gene>
<keyword evidence="7" id="KW-0256">Endoplasmic reticulum</keyword>
<dbReference type="GO" id="GO:0005789">
    <property type="term" value="C:endoplasmic reticulum membrane"/>
    <property type="evidence" value="ECO:0007669"/>
    <property type="project" value="UniProtKB-SubCell"/>
</dbReference>
<keyword evidence="9 12" id="KW-0472">Membrane</keyword>
<feature type="transmembrane region" description="Helical" evidence="12">
    <location>
        <begin position="201"/>
        <end position="225"/>
    </location>
</feature>
<evidence type="ECO:0000256" key="8">
    <source>
        <dbReference type="ARBA" id="ARBA00022989"/>
    </source>
</evidence>
<keyword evidence="4" id="KW-0328">Glycosyltransferase</keyword>
<evidence type="ECO:0000256" key="1">
    <source>
        <dbReference type="ARBA" id="ARBA00004477"/>
    </source>
</evidence>
<feature type="transmembrane region" description="Helical" evidence="12">
    <location>
        <begin position="101"/>
        <end position="117"/>
    </location>
</feature>
<feature type="transmembrane region" description="Helical" evidence="12">
    <location>
        <begin position="421"/>
        <end position="442"/>
    </location>
</feature>
<evidence type="ECO:0000256" key="4">
    <source>
        <dbReference type="ARBA" id="ARBA00022676"/>
    </source>
</evidence>
<feature type="transmembrane region" description="Helical" evidence="12">
    <location>
        <begin position="44"/>
        <end position="64"/>
    </location>
</feature>
<evidence type="ECO:0000256" key="9">
    <source>
        <dbReference type="ARBA" id="ARBA00023136"/>
    </source>
</evidence>
<feature type="transmembrane region" description="Helical" evidence="12">
    <location>
        <begin position="291"/>
        <end position="311"/>
    </location>
</feature>
<dbReference type="Proteomes" id="UP001153737">
    <property type="component" value="Chromosome 2"/>
</dbReference>
<dbReference type="AlphaFoldDB" id="A0A9P0DI79"/>
<feature type="transmembrane region" description="Helical" evidence="12">
    <location>
        <begin position="231"/>
        <end position="254"/>
    </location>
</feature>
<accession>A0A9P0DI79</accession>
<evidence type="ECO:0000256" key="11">
    <source>
        <dbReference type="SAM" id="Coils"/>
    </source>
</evidence>
<evidence type="ECO:0000256" key="7">
    <source>
        <dbReference type="ARBA" id="ARBA00022824"/>
    </source>
</evidence>
<sequence>MAPTKNRLPPTGKRKTSTRNFWMAEYKKYLSKDLIQNLIFNPHYVAPICYILFIMEAFLNVFIIERVKYTEIDWIAYMQEVEGFLNGTLDYQELEGDTGPLVYPAGFVYIYSLFYYMTSHGKNIHLAQYIFLVLYLAQTFLVQRIFRKTLKVPPYALVLATLTSYRIHSIFVLRLFNDPIAVLLFYISLNLLISDKWILGSIFYSLAVSVKMNILLYAPCLLIAYLTNLSYTGTFLNLCICGIIQVVLGLPFMYHNLFSYIKGSFDLGRVFEHKWTVNYRFLHRDVFENRIFHLSLLALHIGILLLFVPYFKKYLSSYAKLNEVTMQLKLQIEAENQKKKAESEKLSKSQKQFLYSFEKQLKNSSIEPTAQVHNDNKSKIEDNMSKIVQLFVLPFFVTNLIGIACARSLHYQFYSWYFHSLLYLVFCTGYSKPFSFLLLGLIEYCWNVYPSTHFSSILLHVCHFTLLFGLYRIMSR</sequence>
<evidence type="ECO:0000256" key="6">
    <source>
        <dbReference type="ARBA" id="ARBA00022692"/>
    </source>
</evidence>
<comment type="pathway">
    <text evidence="2">Protein modification; protein glycosylation.</text>
</comment>
<dbReference type="PANTHER" id="PTHR12646">
    <property type="entry name" value="NOT56 - RELATED"/>
    <property type="match status" value="1"/>
</dbReference>
<proteinExistence type="predicted"/>
<feature type="transmembrane region" description="Helical" evidence="12">
    <location>
        <begin position="387"/>
        <end position="409"/>
    </location>
</feature>
<keyword evidence="11" id="KW-0175">Coiled coil</keyword>
<dbReference type="InterPro" id="IPR007873">
    <property type="entry name" value="Glycosyltransferase_ALG3"/>
</dbReference>
<reference evidence="13" key="2">
    <citation type="submission" date="2022-10" db="EMBL/GenBank/DDBJ databases">
        <authorList>
            <consortium name="ENA_rothamsted_submissions"/>
            <consortium name="culmorum"/>
            <person name="King R."/>
        </authorList>
    </citation>
    <scope>NUCLEOTIDE SEQUENCE</scope>
</reference>
<evidence type="ECO:0000256" key="2">
    <source>
        <dbReference type="ARBA" id="ARBA00004922"/>
    </source>
</evidence>
<dbReference type="Pfam" id="PF05208">
    <property type="entry name" value="ALG3"/>
    <property type="match status" value="1"/>
</dbReference>
<evidence type="ECO:0000256" key="10">
    <source>
        <dbReference type="ARBA" id="ARBA00049506"/>
    </source>
</evidence>
<keyword evidence="8 12" id="KW-1133">Transmembrane helix</keyword>
<feature type="transmembrane region" description="Helical" evidence="12">
    <location>
        <begin position="129"/>
        <end position="146"/>
    </location>
</feature>
<organism evidence="13 14">
    <name type="scientific">Phaedon cochleariae</name>
    <name type="common">Mustard beetle</name>
    <dbReference type="NCBI Taxonomy" id="80249"/>
    <lineage>
        <taxon>Eukaryota</taxon>
        <taxon>Metazoa</taxon>
        <taxon>Ecdysozoa</taxon>
        <taxon>Arthropoda</taxon>
        <taxon>Hexapoda</taxon>
        <taxon>Insecta</taxon>
        <taxon>Pterygota</taxon>
        <taxon>Neoptera</taxon>
        <taxon>Endopterygota</taxon>
        <taxon>Coleoptera</taxon>
        <taxon>Polyphaga</taxon>
        <taxon>Cucujiformia</taxon>
        <taxon>Chrysomeloidea</taxon>
        <taxon>Chrysomelidae</taxon>
        <taxon>Chrysomelinae</taxon>
        <taxon>Chrysomelini</taxon>
        <taxon>Phaedon</taxon>
    </lineage>
</organism>
<dbReference type="PANTHER" id="PTHR12646:SF0">
    <property type="entry name" value="DOL-P-MAN:MAN(5)GLCNAC(2)-PP-DOL ALPHA-1,3-MANNOSYLTRANSFERASE"/>
    <property type="match status" value="1"/>
</dbReference>
<keyword evidence="14" id="KW-1185">Reference proteome</keyword>
<evidence type="ECO:0000313" key="13">
    <source>
        <dbReference type="EMBL" id="CAH1155510.1"/>
    </source>
</evidence>